<comment type="caution">
    <text evidence="1">The sequence shown here is derived from an EMBL/GenBank/DDBJ whole genome shotgun (WGS) entry which is preliminary data.</text>
</comment>
<dbReference type="AlphaFoldDB" id="A0ABD3TB12"/>
<reference evidence="1 2" key="1">
    <citation type="submission" date="2024-12" db="EMBL/GenBank/DDBJ databases">
        <title>The unique morphological basis and parallel evolutionary history of personate flowers in Penstemon.</title>
        <authorList>
            <person name="Depatie T.H."/>
            <person name="Wessinger C.A."/>
        </authorList>
    </citation>
    <scope>NUCLEOTIDE SEQUENCE [LARGE SCALE GENOMIC DNA]</scope>
    <source>
        <strain evidence="1">WTNN_2</strain>
        <tissue evidence="1">Leaf</tissue>
    </source>
</reference>
<dbReference type="EMBL" id="JBJXBP010000004">
    <property type="protein sequence ID" value="KAL3833806.1"/>
    <property type="molecule type" value="Genomic_DNA"/>
</dbReference>
<gene>
    <name evidence="1" type="ORF">ACJIZ3_008542</name>
</gene>
<name>A0ABD3TB12_9LAMI</name>
<dbReference type="Proteomes" id="UP001634393">
    <property type="component" value="Unassembled WGS sequence"/>
</dbReference>
<keyword evidence="2" id="KW-1185">Reference proteome</keyword>
<proteinExistence type="predicted"/>
<accession>A0ABD3TB12</accession>
<organism evidence="1 2">
    <name type="scientific">Penstemon smallii</name>
    <dbReference type="NCBI Taxonomy" id="265156"/>
    <lineage>
        <taxon>Eukaryota</taxon>
        <taxon>Viridiplantae</taxon>
        <taxon>Streptophyta</taxon>
        <taxon>Embryophyta</taxon>
        <taxon>Tracheophyta</taxon>
        <taxon>Spermatophyta</taxon>
        <taxon>Magnoliopsida</taxon>
        <taxon>eudicotyledons</taxon>
        <taxon>Gunneridae</taxon>
        <taxon>Pentapetalae</taxon>
        <taxon>asterids</taxon>
        <taxon>lamiids</taxon>
        <taxon>Lamiales</taxon>
        <taxon>Plantaginaceae</taxon>
        <taxon>Cheloneae</taxon>
        <taxon>Penstemon</taxon>
    </lineage>
</organism>
<evidence type="ECO:0000313" key="1">
    <source>
        <dbReference type="EMBL" id="KAL3833806.1"/>
    </source>
</evidence>
<evidence type="ECO:0000313" key="2">
    <source>
        <dbReference type="Proteomes" id="UP001634393"/>
    </source>
</evidence>
<protein>
    <submittedName>
        <fullName evidence="1">Uncharacterized protein</fullName>
    </submittedName>
</protein>
<sequence>MTIIPAQKCDDGAWVHLLLINNYPLNIFIEEEKYVFQTSAGQDSSNIIYKRDILAKKDLDTQNDMHGHRNYMTATFHQVHRPHTVDHCSLGISTSPLEYA</sequence>